<accession>A0AAV4EVM1</accession>
<sequence>MTDNLLAYKEKQLDELEGDFLKKLEQFAKAAKTTLRTAPRDVANECFNLAIDFLSQALPNISGLETSATFERNKEKMSKLLEDNFEKL</sequence>
<reference evidence="1 2" key="1">
    <citation type="journal article" date="2021" name="Elife">
        <title>Chloroplast acquisition without the gene transfer in kleptoplastic sea slugs, Plakobranchus ocellatus.</title>
        <authorList>
            <person name="Maeda T."/>
            <person name="Takahashi S."/>
            <person name="Yoshida T."/>
            <person name="Shimamura S."/>
            <person name="Takaki Y."/>
            <person name="Nagai Y."/>
            <person name="Toyoda A."/>
            <person name="Suzuki Y."/>
            <person name="Arimoto A."/>
            <person name="Ishii H."/>
            <person name="Satoh N."/>
            <person name="Nishiyama T."/>
            <person name="Hasebe M."/>
            <person name="Maruyama T."/>
            <person name="Minagawa J."/>
            <person name="Obokata J."/>
            <person name="Shigenobu S."/>
        </authorList>
    </citation>
    <scope>NUCLEOTIDE SEQUENCE [LARGE SCALE GENOMIC DNA]</scope>
</reference>
<organism evidence="1 2">
    <name type="scientific">Elysia marginata</name>
    <dbReference type="NCBI Taxonomy" id="1093978"/>
    <lineage>
        <taxon>Eukaryota</taxon>
        <taxon>Metazoa</taxon>
        <taxon>Spiralia</taxon>
        <taxon>Lophotrochozoa</taxon>
        <taxon>Mollusca</taxon>
        <taxon>Gastropoda</taxon>
        <taxon>Heterobranchia</taxon>
        <taxon>Euthyneura</taxon>
        <taxon>Panpulmonata</taxon>
        <taxon>Sacoglossa</taxon>
        <taxon>Placobranchoidea</taxon>
        <taxon>Plakobranchidae</taxon>
        <taxon>Elysia</taxon>
    </lineage>
</organism>
<name>A0AAV4EVM1_9GAST</name>
<dbReference type="AlphaFoldDB" id="A0AAV4EVM1"/>
<protein>
    <submittedName>
        <fullName evidence="1">Uncharacterized protein</fullName>
    </submittedName>
</protein>
<dbReference type="Proteomes" id="UP000762676">
    <property type="component" value="Unassembled WGS sequence"/>
</dbReference>
<gene>
    <name evidence="1" type="ORF">ElyMa_001929700</name>
</gene>
<dbReference type="EMBL" id="BMAT01003903">
    <property type="protein sequence ID" value="GFR64695.1"/>
    <property type="molecule type" value="Genomic_DNA"/>
</dbReference>
<comment type="caution">
    <text evidence="1">The sequence shown here is derived from an EMBL/GenBank/DDBJ whole genome shotgun (WGS) entry which is preliminary data.</text>
</comment>
<evidence type="ECO:0000313" key="2">
    <source>
        <dbReference type="Proteomes" id="UP000762676"/>
    </source>
</evidence>
<keyword evidence="2" id="KW-1185">Reference proteome</keyword>
<evidence type="ECO:0000313" key="1">
    <source>
        <dbReference type="EMBL" id="GFR64695.1"/>
    </source>
</evidence>
<proteinExistence type="predicted"/>